<dbReference type="AlphaFoldDB" id="A0A7Y8Y7V3"/>
<feature type="transmembrane region" description="Helical" evidence="1">
    <location>
        <begin position="12"/>
        <end position="33"/>
    </location>
</feature>
<keyword evidence="1" id="KW-1133">Transmembrane helix</keyword>
<evidence type="ECO:0000256" key="1">
    <source>
        <dbReference type="SAM" id="Phobius"/>
    </source>
</evidence>
<gene>
    <name evidence="2" type="ORF">HZF10_17415</name>
</gene>
<dbReference type="RefSeq" id="WP_176007521.1">
    <property type="nucleotide sequence ID" value="NZ_JABWMI010000024.1"/>
</dbReference>
<evidence type="ECO:0000313" key="3">
    <source>
        <dbReference type="Proteomes" id="UP000535020"/>
    </source>
</evidence>
<feature type="transmembrane region" description="Helical" evidence="1">
    <location>
        <begin position="90"/>
        <end position="109"/>
    </location>
</feature>
<keyword evidence="1" id="KW-0472">Membrane</keyword>
<dbReference type="Proteomes" id="UP000535020">
    <property type="component" value="Unassembled WGS sequence"/>
</dbReference>
<keyword evidence="1" id="KW-0812">Transmembrane</keyword>
<name>A0A7Y8Y7V3_9FLAO</name>
<accession>A0A7Y8Y7V3</accession>
<comment type="caution">
    <text evidence="2">The sequence shown here is derived from an EMBL/GenBank/DDBJ whole genome shotgun (WGS) entry which is preliminary data.</text>
</comment>
<dbReference type="EMBL" id="JACBJI010000011">
    <property type="protein sequence ID" value="NYA72710.1"/>
    <property type="molecule type" value="Genomic_DNA"/>
</dbReference>
<organism evidence="2 3">
    <name type="scientific">Flavobacterium agri</name>
    <dbReference type="NCBI Taxonomy" id="2743471"/>
    <lineage>
        <taxon>Bacteria</taxon>
        <taxon>Pseudomonadati</taxon>
        <taxon>Bacteroidota</taxon>
        <taxon>Flavobacteriia</taxon>
        <taxon>Flavobacteriales</taxon>
        <taxon>Flavobacteriaceae</taxon>
        <taxon>Flavobacterium</taxon>
    </lineage>
</organism>
<protein>
    <submittedName>
        <fullName evidence="2">Uncharacterized protein</fullName>
    </submittedName>
</protein>
<keyword evidence="3" id="KW-1185">Reference proteome</keyword>
<feature type="transmembrane region" description="Helical" evidence="1">
    <location>
        <begin position="65"/>
        <end position="84"/>
    </location>
</feature>
<sequence length="128" mass="14720">MNHLEKKGQIRTILISVSILLVSIHTILYYISTVGTDKILQQGVRFLLTVALIILVYNGKNWARIIFLILFGLGILGALFSLFFREQETVLKLPFIVMIIVYSLSLYHFGVSESYRAFATYQNKKIFE</sequence>
<proteinExistence type="predicted"/>
<evidence type="ECO:0000313" key="2">
    <source>
        <dbReference type="EMBL" id="NYA72710.1"/>
    </source>
</evidence>
<reference evidence="2 3" key="1">
    <citation type="submission" date="2020-07" db="EMBL/GenBank/DDBJ databases">
        <authorList>
            <person name="Sun Q."/>
        </authorList>
    </citation>
    <scope>NUCLEOTIDE SEQUENCE [LARGE SCALE GENOMIC DNA]</scope>
    <source>
        <strain evidence="2 3">MAH-1</strain>
    </source>
</reference>
<feature type="transmembrane region" description="Helical" evidence="1">
    <location>
        <begin position="39"/>
        <end position="58"/>
    </location>
</feature>